<sequence>MSGGVGDPAAEVLTGHLVEDIAGWQGWSGAPWGRLRYRVVDHTLARVCRTVSGRPLRVLDAGGGDGSDAVALARRGCRVTVLDTSTRMLERARAAAAAAGVADRVRTVDADLEDLRALADLTDHRAGGSGTFDLVLCHDVLQHRPGGEEQVRADVATLVSSVRPGGCVSLLASNPAGDVLAAVARRHDLPGALHLLDASAAHDPVLDREVQRVAPELAEEALRAARCSVDFRFGVRCFSDLVADDSRKAEPGFYADLERLELAACDREPYLRTARSWQVVGRRRG</sequence>
<dbReference type="InterPro" id="IPR029063">
    <property type="entry name" value="SAM-dependent_MTases_sf"/>
</dbReference>
<name>A0ABP9I9I6_9ACTN</name>
<dbReference type="EMBL" id="BAABIL010000545">
    <property type="protein sequence ID" value="GAA4992139.1"/>
    <property type="molecule type" value="Genomic_DNA"/>
</dbReference>
<dbReference type="CDD" id="cd02440">
    <property type="entry name" value="AdoMet_MTases"/>
    <property type="match status" value="1"/>
</dbReference>
<dbReference type="Pfam" id="PF13649">
    <property type="entry name" value="Methyltransf_25"/>
    <property type="match status" value="1"/>
</dbReference>
<dbReference type="SUPFAM" id="SSF53335">
    <property type="entry name" value="S-adenosyl-L-methionine-dependent methyltransferases"/>
    <property type="match status" value="1"/>
</dbReference>
<keyword evidence="1 5" id="KW-0489">Methyltransferase</keyword>
<keyword evidence="3" id="KW-0949">S-adenosyl-L-methionine</keyword>
<dbReference type="GO" id="GO:0008168">
    <property type="term" value="F:methyltransferase activity"/>
    <property type="evidence" value="ECO:0007669"/>
    <property type="project" value="UniProtKB-KW"/>
</dbReference>
<evidence type="ECO:0000313" key="5">
    <source>
        <dbReference type="EMBL" id="GAA4992139.1"/>
    </source>
</evidence>
<keyword evidence="6" id="KW-1185">Reference proteome</keyword>
<reference evidence="6" key="1">
    <citation type="journal article" date="2019" name="Int. J. Syst. Evol. Microbiol.">
        <title>The Global Catalogue of Microorganisms (GCM) 10K type strain sequencing project: providing services to taxonomists for standard genome sequencing and annotation.</title>
        <authorList>
            <consortium name="The Broad Institute Genomics Platform"/>
            <consortium name="The Broad Institute Genome Sequencing Center for Infectious Disease"/>
            <person name="Wu L."/>
            <person name="Ma J."/>
        </authorList>
    </citation>
    <scope>NUCLEOTIDE SEQUENCE [LARGE SCALE GENOMIC DNA]</scope>
    <source>
        <strain evidence="6">JCM 18126</strain>
    </source>
</reference>
<evidence type="ECO:0000259" key="4">
    <source>
        <dbReference type="Pfam" id="PF13649"/>
    </source>
</evidence>
<dbReference type="RefSeq" id="WP_345713579.1">
    <property type="nucleotide sequence ID" value="NZ_BAABIL010000545.1"/>
</dbReference>
<dbReference type="Gene3D" id="3.40.50.150">
    <property type="entry name" value="Vaccinia Virus protein VP39"/>
    <property type="match status" value="1"/>
</dbReference>
<evidence type="ECO:0000256" key="3">
    <source>
        <dbReference type="ARBA" id="ARBA00022691"/>
    </source>
</evidence>
<proteinExistence type="predicted"/>
<protein>
    <submittedName>
        <fullName evidence="5">tRNA uridine 5-oxyacetic acid(34) methyltransferase CmoM</fullName>
    </submittedName>
</protein>
<accession>A0ABP9I9I6</accession>
<evidence type="ECO:0000256" key="2">
    <source>
        <dbReference type="ARBA" id="ARBA00022679"/>
    </source>
</evidence>
<organism evidence="5 6">
    <name type="scientific">Kineococcus glutinatus</name>
    <dbReference type="NCBI Taxonomy" id="1070872"/>
    <lineage>
        <taxon>Bacteria</taxon>
        <taxon>Bacillati</taxon>
        <taxon>Actinomycetota</taxon>
        <taxon>Actinomycetes</taxon>
        <taxon>Kineosporiales</taxon>
        <taxon>Kineosporiaceae</taxon>
        <taxon>Kineococcus</taxon>
    </lineage>
</organism>
<dbReference type="InterPro" id="IPR041698">
    <property type="entry name" value="Methyltransf_25"/>
</dbReference>
<dbReference type="PANTHER" id="PTHR43464">
    <property type="entry name" value="METHYLTRANSFERASE"/>
    <property type="match status" value="1"/>
</dbReference>
<dbReference type="GO" id="GO:0032259">
    <property type="term" value="P:methylation"/>
    <property type="evidence" value="ECO:0007669"/>
    <property type="project" value="UniProtKB-KW"/>
</dbReference>
<dbReference type="Proteomes" id="UP001501195">
    <property type="component" value="Unassembled WGS sequence"/>
</dbReference>
<evidence type="ECO:0000313" key="6">
    <source>
        <dbReference type="Proteomes" id="UP001501195"/>
    </source>
</evidence>
<dbReference type="PANTHER" id="PTHR43464:SF19">
    <property type="entry name" value="UBIQUINONE BIOSYNTHESIS O-METHYLTRANSFERASE, MITOCHONDRIAL"/>
    <property type="match status" value="1"/>
</dbReference>
<gene>
    <name evidence="5" type="primary">cmoM_2</name>
    <name evidence="5" type="ORF">GCM10023225_30560</name>
</gene>
<comment type="caution">
    <text evidence="5">The sequence shown here is derived from an EMBL/GenBank/DDBJ whole genome shotgun (WGS) entry which is preliminary data.</text>
</comment>
<evidence type="ECO:0000256" key="1">
    <source>
        <dbReference type="ARBA" id="ARBA00022603"/>
    </source>
</evidence>
<feature type="domain" description="Methyltransferase" evidence="4">
    <location>
        <begin position="58"/>
        <end position="166"/>
    </location>
</feature>
<keyword evidence="2" id="KW-0808">Transferase</keyword>